<name>A0ABS8KCM8_9BURK</name>
<dbReference type="EMBL" id="JAJITC010000005">
    <property type="protein sequence ID" value="MCC8402460.1"/>
    <property type="molecule type" value="Genomic_DNA"/>
</dbReference>
<evidence type="ECO:0000313" key="3">
    <source>
        <dbReference type="Proteomes" id="UP001430614"/>
    </source>
</evidence>
<dbReference type="InterPro" id="IPR029058">
    <property type="entry name" value="AB_hydrolase_fold"/>
</dbReference>
<comment type="caution">
    <text evidence="2">The sequence shown here is derived from an EMBL/GenBank/DDBJ whole genome shotgun (WGS) entry which is preliminary data.</text>
</comment>
<dbReference type="InterPro" id="IPR000073">
    <property type="entry name" value="AB_hydrolase_1"/>
</dbReference>
<evidence type="ECO:0000313" key="2">
    <source>
        <dbReference type="EMBL" id="MCC8402460.1"/>
    </source>
</evidence>
<proteinExistence type="predicted"/>
<sequence>MSYLASSDGTILYYKDWGAGRPVVFIHGWPVNSDMWDSQMLHFANNGFRAVAYDRRGFGRSDQPWNGYNYKTLADDLNAVMTRLSLEDALLVGFSMGCGEVVRYLAWCGSSRVSGAVLIGPVTPGLMRTESRPEGVDPGTFEGMREAIRRDRASFLAGFNPLMTGSNRADSAVTAEVLNWLQAMELQGSIKATVECVTAFSATDFEEDLAKITVPTLIIHGGDDRTAPLELTSRITAKLIKGSKLAVYEGAPHALMLTHGERLNRDLLEFAQASHGNKAR</sequence>
<protein>
    <submittedName>
        <fullName evidence="2">Alpha/beta hydrolase</fullName>
    </submittedName>
</protein>
<dbReference type="Proteomes" id="UP001430614">
    <property type="component" value="Unassembled WGS sequence"/>
</dbReference>
<dbReference type="PRINTS" id="PR00412">
    <property type="entry name" value="EPOXHYDRLASE"/>
</dbReference>
<reference evidence="2 3" key="1">
    <citation type="submission" date="2021-11" db="EMBL/GenBank/DDBJ databases">
        <authorList>
            <person name="Oh E.-T."/>
            <person name="Kim S.-B."/>
        </authorList>
    </citation>
    <scope>NUCLEOTIDE SEQUENCE [LARGE SCALE GENOMIC DNA]</scope>
    <source>
        <strain evidence="2 3">MMS20-SJTN17</strain>
    </source>
</reference>
<dbReference type="GO" id="GO:0016787">
    <property type="term" value="F:hydrolase activity"/>
    <property type="evidence" value="ECO:0007669"/>
    <property type="project" value="UniProtKB-KW"/>
</dbReference>
<keyword evidence="3" id="KW-1185">Reference proteome</keyword>
<keyword evidence="2" id="KW-0378">Hydrolase</keyword>
<organism evidence="2 3">
    <name type="scientific">Paraburkholderia translucens</name>
    <dbReference type="NCBI Taxonomy" id="2886945"/>
    <lineage>
        <taxon>Bacteria</taxon>
        <taxon>Pseudomonadati</taxon>
        <taxon>Pseudomonadota</taxon>
        <taxon>Betaproteobacteria</taxon>
        <taxon>Burkholderiales</taxon>
        <taxon>Burkholderiaceae</taxon>
        <taxon>Paraburkholderia</taxon>
    </lineage>
</organism>
<feature type="domain" description="AB hydrolase-1" evidence="1">
    <location>
        <begin position="22"/>
        <end position="259"/>
    </location>
</feature>
<dbReference type="PANTHER" id="PTHR43433:SF4">
    <property type="entry name" value="NON-HEME CHLOROPEROXIDASE-RELATED"/>
    <property type="match status" value="1"/>
</dbReference>
<accession>A0ABS8KCM8</accession>
<dbReference type="InterPro" id="IPR050471">
    <property type="entry name" value="AB_hydrolase"/>
</dbReference>
<dbReference type="InterPro" id="IPR000639">
    <property type="entry name" value="Epox_hydrolase-like"/>
</dbReference>
<gene>
    <name evidence="2" type="ORF">LJ655_11235</name>
</gene>
<dbReference type="RefSeq" id="WP_230561317.1">
    <property type="nucleotide sequence ID" value="NZ_JAJITC010000005.1"/>
</dbReference>
<dbReference type="Pfam" id="PF00561">
    <property type="entry name" value="Abhydrolase_1"/>
    <property type="match status" value="1"/>
</dbReference>
<dbReference type="Gene3D" id="3.40.50.1820">
    <property type="entry name" value="alpha/beta hydrolase"/>
    <property type="match status" value="1"/>
</dbReference>
<dbReference type="PRINTS" id="PR00111">
    <property type="entry name" value="ABHYDROLASE"/>
</dbReference>
<evidence type="ECO:0000259" key="1">
    <source>
        <dbReference type="Pfam" id="PF00561"/>
    </source>
</evidence>
<dbReference type="PANTHER" id="PTHR43433">
    <property type="entry name" value="HYDROLASE, ALPHA/BETA FOLD FAMILY PROTEIN"/>
    <property type="match status" value="1"/>
</dbReference>
<dbReference type="SUPFAM" id="SSF53474">
    <property type="entry name" value="alpha/beta-Hydrolases"/>
    <property type="match status" value="1"/>
</dbReference>